<reference evidence="15" key="1">
    <citation type="submission" date="2021-03" db="EMBL/GenBank/DDBJ databases">
        <title>Acanthopleuribacteraceae sp. M133.</title>
        <authorList>
            <person name="Wang G."/>
        </authorList>
    </citation>
    <scope>NUCLEOTIDE SEQUENCE</scope>
    <source>
        <strain evidence="15">M133</strain>
    </source>
</reference>
<proteinExistence type="inferred from homology"/>
<dbReference type="InterPro" id="IPR036942">
    <property type="entry name" value="Beta-barrel_TonB_sf"/>
</dbReference>
<keyword evidence="3 11" id="KW-1134">Transmembrane beta strand</keyword>
<dbReference type="InterPro" id="IPR000531">
    <property type="entry name" value="Beta-barrel_TonB"/>
</dbReference>
<evidence type="ECO:0000259" key="13">
    <source>
        <dbReference type="Pfam" id="PF00593"/>
    </source>
</evidence>
<dbReference type="Gene3D" id="2.40.170.20">
    <property type="entry name" value="TonB-dependent receptor, beta-barrel domain"/>
    <property type="match status" value="1"/>
</dbReference>
<dbReference type="EMBL" id="CP071793">
    <property type="protein sequence ID" value="QTD48926.1"/>
    <property type="molecule type" value="Genomic_DNA"/>
</dbReference>
<dbReference type="PANTHER" id="PTHR32552">
    <property type="entry name" value="FERRICHROME IRON RECEPTOR-RELATED"/>
    <property type="match status" value="1"/>
</dbReference>
<dbReference type="PROSITE" id="PS52016">
    <property type="entry name" value="TONB_DEPENDENT_REC_3"/>
    <property type="match status" value="1"/>
</dbReference>
<dbReference type="GO" id="GO:0009279">
    <property type="term" value="C:cell outer membrane"/>
    <property type="evidence" value="ECO:0007669"/>
    <property type="project" value="UniProtKB-SubCell"/>
</dbReference>
<dbReference type="Pfam" id="PF07715">
    <property type="entry name" value="Plug"/>
    <property type="match status" value="1"/>
</dbReference>
<evidence type="ECO:0000256" key="3">
    <source>
        <dbReference type="ARBA" id="ARBA00022452"/>
    </source>
</evidence>
<evidence type="ECO:0000256" key="9">
    <source>
        <dbReference type="ARBA" id="ARBA00023136"/>
    </source>
</evidence>
<dbReference type="PANTHER" id="PTHR32552:SF81">
    <property type="entry name" value="TONB-DEPENDENT OUTER MEMBRANE RECEPTOR"/>
    <property type="match status" value="1"/>
</dbReference>
<keyword evidence="9 11" id="KW-0472">Membrane</keyword>
<dbReference type="SUPFAM" id="SSF56935">
    <property type="entry name" value="Porins"/>
    <property type="match status" value="1"/>
</dbReference>
<comment type="similarity">
    <text evidence="11 12">Belongs to the TonB-dependent receptor family.</text>
</comment>
<sequence length="655" mass="73249">MKVITGAALESSGTGDTRELQNLVPSLVFSSNSAFGQPYLRGVGNDILAIGADPTLAVYVDDVYHTRPVASIQDLFDVARVEVLKGPQGTLYGRNATAGALKIVNRQPEAARHFEVGVDYGNFETTRMRALANFPLVRDRVLARLVLQKWQHDGFTENLVGEDLDDKDTWAGRLTLRFLAGAHWDLTLAVDHRNEDDSRLLGAKVDSRAFSPAVALGAVIPEDGRHVKFDQLMNNDLAQYGQSLRIERRLEHLEITSLTGFRVSDYDNHLDIDATDIDFSRNRAFERSEAFTQEFQVSGEGRRFSWLAGLFSLKEDASQNFNFLITQPAETTLSPAADSEVQAHALFGSVTGSFGEHWKGTLGARYSHEEKEMVINHVIDGGSIGTSRVEDDWDAIMPRLSLEYHFAETMYYFNIARGFKSGGFDANAFFPPVATFEPETLWSYEVGLKTSLAEGRITLSGAGFFYDYRDLQVNQFEGAANLATIRNAAAAEVKGLEWEVRARLQDSLSVQVDVAFLDATYQDYVTQDPDGTDPVTPINLAGNSLPRAPEFSSVTSLLYRDPNRGGVGFRLDHRYQSRIYFNQFEADFVEQEAFHLWSAQISYEPRNAKWRLSLTGQNLSDELYRESVVRSTGLIGTLQFFGPPRTYYGGVTYRW</sequence>
<evidence type="ECO:0000256" key="6">
    <source>
        <dbReference type="ARBA" id="ARBA00023004"/>
    </source>
</evidence>
<evidence type="ECO:0000313" key="15">
    <source>
        <dbReference type="EMBL" id="QTD48926.1"/>
    </source>
</evidence>
<organism evidence="15 16">
    <name type="scientific">Sulfidibacter corallicola</name>
    <dbReference type="NCBI Taxonomy" id="2818388"/>
    <lineage>
        <taxon>Bacteria</taxon>
        <taxon>Pseudomonadati</taxon>
        <taxon>Acidobacteriota</taxon>
        <taxon>Holophagae</taxon>
        <taxon>Acanthopleuribacterales</taxon>
        <taxon>Acanthopleuribacteraceae</taxon>
        <taxon>Sulfidibacter</taxon>
    </lineage>
</organism>
<keyword evidence="5 11" id="KW-0812">Transmembrane</keyword>
<keyword evidence="16" id="KW-1185">Reference proteome</keyword>
<dbReference type="KEGG" id="scor:J3U87_25360"/>
<evidence type="ECO:0000256" key="10">
    <source>
        <dbReference type="ARBA" id="ARBA00023237"/>
    </source>
</evidence>
<evidence type="ECO:0000259" key="14">
    <source>
        <dbReference type="Pfam" id="PF07715"/>
    </source>
</evidence>
<evidence type="ECO:0000256" key="2">
    <source>
        <dbReference type="ARBA" id="ARBA00022448"/>
    </source>
</evidence>
<name>A0A8A4TG81_SULCO</name>
<keyword evidence="6" id="KW-0408">Iron</keyword>
<feature type="domain" description="TonB-dependent receptor-like beta-barrel" evidence="13">
    <location>
        <begin position="235"/>
        <end position="619"/>
    </location>
</feature>
<dbReference type="InterPro" id="IPR039426">
    <property type="entry name" value="TonB-dep_rcpt-like"/>
</dbReference>
<feature type="domain" description="TonB-dependent receptor plug" evidence="14">
    <location>
        <begin position="2"/>
        <end position="100"/>
    </location>
</feature>
<evidence type="ECO:0000256" key="1">
    <source>
        <dbReference type="ARBA" id="ARBA00004571"/>
    </source>
</evidence>
<keyword evidence="15" id="KW-0675">Receptor</keyword>
<comment type="subcellular location">
    <subcellularLocation>
        <location evidence="1 11">Cell outer membrane</location>
        <topology evidence="1 11">Multi-pass membrane protein</topology>
    </subcellularLocation>
</comment>
<dbReference type="InterPro" id="IPR012910">
    <property type="entry name" value="Plug_dom"/>
</dbReference>
<evidence type="ECO:0000256" key="11">
    <source>
        <dbReference type="PROSITE-ProRule" id="PRU01360"/>
    </source>
</evidence>
<keyword evidence="2 11" id="KW-0813">Transport</keyword>
<accession>A0A8A4TG81</accession>
<evidence type="ECO:0000256" key="4">
    <source>
        <dbReference type="ARBA" id="ARBA00022496"/>
    </source>
</evidence>
<dbReference type="AlphaFoldDB" id="A0A8A4TG81"/>
<dbReference type="GO" id="GO:0006826">
    <property type="term" value="P:iron ion transport"/>
    <property type="evidence" value="ECO:0007669"/>
    <property type="project" value="UniProtKB-KW"/>
</dbReference>
<keyword evidence="4" id="KW-0410">Iron transport</keyword>
<keyword evidence="8 12" id="KW-0798">TonB box</keyword>
<evidence type="ECO:0000313" key="16">
    <source>
        <dbReference type="Proteomes" id="UP000663929"/>
    </source>
</evidence>
<evidence type="ECO:0000256" key="12">
    <source>
        <dbReference type="RuleBase" id="RU003357"/>
    </source>
</evidence>
<gene>
    <name evidence="15" type="ORF">J3U87_25360</name>
</gene>
<dbReference type="Proteomes" id="UP000663929">
    <property type="component" value="Chromosome"/>
</dbReference>
<evidence type="ECO:0000256" key="7">
    <source>
        <dbReference type="ARBA" id="ARBA00023065"/>
    </source>
</evidence>
<keyword evidence="7" id="KW-0406">Ion transport</keyword>
<evidence type="ECO:0000256" key="5">
    <source>
        <dbReference type="ARBA" id="ARBA00022692"/>
    </source>
</evidence>
<keyword evidence="10 11" id="KW-0998">Cell outer membrane</keyword>
<dbReference type="Pfam" id="PF00593">
    <property type="entry name" value="TonB_dep_Rec_b-barrel"/>
    <property type="match status" value="1"/>
</dbReference>
<evidence type="ECO:0000256" key="8">
    <source>
        <dbReference type="ARBA" id="ARBA00023077"/>
    </source>
</evidence>
<protein>
    <submittedName>
        <fullName evidence="15">TonB-dependent receptor</fullName>
    </submittedName>
</protein>